<keyword evidence="5" id="KW-0456">Lyase</keyword>
<dbReference type="PIRSF" id="PIRSF038940">
    <property type="entry name" value="Low_specificity_LTA"/>
    <property type="match status" value="1"/>
</dbReference>
<dbReference type="Gene3D" id="3.90.1150.10">
    <property type="entry name" value="Aspartate Aminotransferase, domain 1"/>
    <property type="match status" value="1"/>
</dbReference>
<protein>
    <recommendedName>
        <fullName evidence="5">L-threonine aldolase</fullName>
        <ecNumber evidence="5">4.1.2.48</ecNumber>
    </recommendedName>
</protein>
<keyword evidence="4 5" id="KW-0663">Pyridoxal phosphate</keyword>
<comment type="catalytic activity">
    <reaction evidence="5">
        <text>L-threonine = acetaldehyde + glycine</text>
        <dbReference type="Rhea" id="RHEA:19625"/>
        <dbReference type="ChEBI" id="CHEBI:15343"/>
        <dbReference type="ChEBI" id="CHEBI:57305"/>
        <dbReference type="ChEBI" id="CHEBI:57926"/>
        <dbReference type="EC" id="4.1.2.48"/>
    </reaction>
</comment>
<accession>A0A271LNI0</accession>
<dbReference type="GO" id="GO:0008732">
    <property type="term" value="F:L-allo-threonine aldolase activity"/>
    <property type="evidence" value="ECO:0007669"/>
    <property type="project" value="RHEA"/>
</dbReference>
<dbReference type="EC" id="4.1.2.48" evidence="5"/>
<dbReference type="OrthoDB" id="9774495at2"/>
<evidence type="ECO:0000313" key="7">
    <source>
        <dbReference type="EMBL" id="PAQ09649.1"/>
    </source>
</evidence>
<dbReference type="PANTHER" id="PTHR48097:SF5">
    <property type="entry name" value="LOW SPECIFICITY L-THREONINE ALDOLASE"/>
    <property type="match status" value="1"/>
</dbReference>
<comment type="function">
    <text evidence="5">Catalyzes the cleavage of L-allo-threonine and L-threonine to glycine and acetaldehyde.</text>
</comment>
<evidence type="ECO:0000256" key="1">
    <source>
        <dbReference type="ARBA" id="ARBA00001933"/>
    </source>
</evidence>
<comment type="similarity">
    <text evidence="2 5">Belongs to the threonine aldolase family.</text>
</comment>
<organism evidence="7 8">
    <name type="scientific">Mesorhizobium temperatum</name>
    <dbReference type="NCBI Taxonomy" id="241416"/>
    <lineage>
        <taxon>Bacteria</taxon>
        <taxon>Pseudomonadati</taxon>
        <taxon>Pseudomonadota</taxon>
        <taxon>Alphaproteobacteria</taxon>
        <taxon>Hyphomicrobiales</taxon>
        <taxon>Phyllobacteriaceae</taxon>
        <taxon>Mesorhizobium</taxon>
    </lineage>
</organism>
<dbReference type="SUPFAM" id="SSF53383">
    <property type="entry name" value="PLP-dependent transferases"/>
    <property type="match status" value="1"/>
</dbReference>
<dbReference type="InterPro" id="IPR026273">
    <property type="entry name" value="Low_specificity_L-TA_bact"/>
</dbReference>
<dbReference type="AlphaFoldDB" id="A0A271LNI0"/>
<evidence type="ECO:0000256" key="4">
    <source>
        <dbReference type="ARBA" id="ARBA00022898"/>
    </source>
</evidence>
<proteinExistence type="inferred from homology"/>
<dbReference type="RefSeq" id="WP_095492665.1">
    <property type="nucleotide sequence ID" value="NZ_NPKJ01000040.1"/>
</dbReference>
<dbReference type="PANTHER" id="PTHR48097">
    <property type="entry name" value="L-THREONINE ALDOLASE-RELATED"/>
    <property type="match status" value="1"/>
</dbReference>
<dbReference type="GO" id="GO:0006567">
    <property type="term" value="P:L-threonine catabolic process"/>
    <property type="evidence" value="ECO:0007669"/>
    <property type="project" value="UniProtKB-UniRule"/>
</dbReference>
<gene>
    <name evidence="7" type="ORF">CIT26_11370</name>
</gene>
<sequence>MNFASDNWAGAHPSIAAGLSAHAGGFSTAYGDGALDQTVNQRFNEIFEREVAVFFVATGTAANSLSLTAYNKSGGISFCHRESHVIEDECGAPEYFTGGSRLYAVDGALGKIDPNDLDRAVGRFAPEIVHSGRPMAVSITQSTEVGTIYTLNEIARISAITKHHKLPLHMDGARFANALVALDTTPAEMTWKGGIDILSFGGTKNGCWCAEAIVLFDLDRARELAFLRKRAAQLFSKSRFVAAQFEAYFKDDLWLDTARHANAMAARLAALIEDSPSARLAWLPQANETFAVMKKAEAERVQVAGAAFYDWHKPHDFDGHIGEDEALYRFVTSFATTTEEVDRFGQIIAG</sequence>
<name>A0A271LNI0_9HYPH</name>
<comment type="cofactor">
    <cofactor evidence="1 5">
        <name>pyridoxal 5'-phosphate</name>
        <dbReference type="ChEBI" id="CHEBI:597326"/>
    </cofactor>
</comment>
<reference evidence="7 8" key="1">
    <citation type="submission" date="2017-08" db="EMBL/GenBank/DDBJ databases">
        <title>Mesorhizobium wenxinae sp. nov., a novel rhizobial species isolated from root nodules of chickpea (Cicer arietinum L.).</title>
        <authorList>
            <person name="Zhang J."/>
        </authorList>
    </citation>
    <scope>NUCLEOTIDE SEQUENCE [LARGE SCALE GENOMIC DNA]</scope>
    <source>
        <strain evidence="7 8">SDW018</strain>
    </source>
</reference>
<dbReference type="Proteomes" id="UP000216442">
    <property type="component" value="Unassembled WGS sequence"/>
</dbReference>
<dbReference type="InterPro" id="IPR015422">
    <property type="entry name" value="PyrdxlP-dep_Trfase_small"/>
</dbReference>
<comment type="caution">
    <text evidence="7">The sequence shown here is derived from an EMBL/GenBank/DDBJ whole genome shotgun (WGS) entry which is preliminary data.</text>
</comment>
<dbReference type="EMBL" id="NPKJ01000040">
    <property type="protein sequence ID" value="PAQ09649.1"/>
    <property type="molecule type" value="Genomic_DNA"/>
</dbReference>
<dbReference type="InterPro" id="IPR001597">
    <property type="entry name" value="ArAA_b-elim_lyase/Thr_aldolase"/>
</dbReference>
<feature type="domain" description="Aromatic amino acid beta-eliminating lyase/threonine aldolase" evidence="6">
    <location>
        <begin position="3"/>
        <end position="293"/>
    </location>
</feature>
<comment type="catalytic activity">
    <reaction evidence="5">
        <text>L-allo-threonine = acetaldehyde + glycine</text>
        <dbReference type="Rhea" id="RHEA:26209"/>
        <dbReference type="ChEBI" id="CHEBI:15343"/>
        <dbReference type="ChEBI" id="CHEBI:57305"/>
        <dbReference type="ChEBI" id="CHEBI:58585"/>
        <dbReference type="EC" id="4.1.2.48"/>
    </reaction>
</comment>
<dbReference type="Gene3D" id="3.40.640.10">
    <property type="entry name" value="Type I PLP-dependent aspartate aminotransferase-like (Major domain)"/>
    <property type="match status" value="1"/>
</dbReference>
<keyword evidence="8" id="KW-1185">Reference proteome</keyword>
<evidence type="ECO:0000256" key="3">
    <source>
        <dbReference type="ARBA" id="ARBA00011881"/>
    </source>
</evidence>
<comment type="subunit">
    <text evidence="3">Homotetramer.</text>
</comment>
<evidence type="ECO:0000259" key="6">
    <source>
        <dbReference type="Pfam" id="PF01212"/>
    </source>
</evidence>
<dbReference type="InterPro" id="IPR015421">
    <property type="entry name" value="PyrdxlP-dep_Trfase_major"/>
</dbReference>
<evidence type="ECO:0000256" key="2">
    <source>
        <dbReference type="ARBA" id="ARBA00006966"/>
    </source>
</evidence>
<evidence type="ECO:0000256" key="5">
    <source>
        <dbReference type="PIRNR" id="PIRNR038940"/>
    </source>
</evidence>
<dbReference type="Pfam" id="PF01212">
    <property type="entry name" value="Beta_elim_lyase"/>
    <property type="match status" value="1"/>
</dbReference>
<evidence type="ECO:0000313" key="8">
    <source>
        <dbReference type="Proteomes" id="UP000216442"/>
    </source>
</evidence>
<dbReference type="InterPro" id="IPR015424">
    <property type="entry name" value="PyrdxlP-dep_Trfase"/>
</dbReference>